<organism evidence="3 4">
    <name type="scientific">Paenibacillus dendrobii</name>
    <dbReference type="NCBI Taxonomy" id="2691084"/>
    <lineage>
        <taxon>Bacteria</taxon>
        <taxon>Bacillati</taxon>
        <taxon>Bacillota</taxon>
        <taxon>Bacilli</taxon>
        <taxon>Bacillales</taxon>
        <taxon>Paenibacillaceae</taxon>
        <taxon>Paenibacillus</taxon>
    </lineage>
</organism>
<feature type="region of interest" description="Disordered" evidence="1">
    <location>
        <begin position="1"/>
        <end position="22"/>
    </location>
</feature>
<dbReference type="EMBL" id="WUBI01000002">
    <property type="protein sequence ID" value="MWV45310.1"/>
    <property type="molecule type" value="Genomic_DNA"/>
</dbReference>
<evidence type="ECO:0000313" key="4">
    <source>
        <dbReference type="Proteomes" id="UP000460318"/>
    </source>
</evidence>
<keyword evidence="2" id="KW-0812">Transmembrane</keyword>
<feature type="transmembrane region" description="Helical" evidence="2">
    <location>
        <begin position="52"/>
        <end position="77"/>
    </location>
</feature>
<evidence type="ECO:0000256" key="2">
    <source>
        <dbReference type="SAM" id="Phobius"/>
    </source>
</evidence>
<evidence type="ECO:0000256" key="1">
    <source>
        <dbReference type="SAM" id="MobiDB-lite"/>
    </source>
</evidence>
<keyword evidence="2" id="KW-0472">Membrane</keyword>
<dbReference type="Proteomes" id="UP000460318">
    <property type="component" value="Unassembled WGS sequence"/>
</dbReference>
<dbReference type="RefSeq" id="WP_160498872.1">
    <property type="nucleotide sequence ID" value="NZ_WUBI01000002.1"/>
</dbReference>
<protein>
    <submittedName>
        <fullName evidence="3">DUF4179 domain-containing protein</fullName>
    </submittedName>
</protein>
<keyword evidence="4" id="KW-1185">Reference proteome</keyword>
<dbReference type="AlphaFoldDB" id="A0A7X3IKE6"/>
<accession>A0A7X3IKE6</accession>
<reference evidence="3 4" key="1">
    <citation type="submission" date="2019-12" db="EMBL/GenBank/DDBJ databases">
        <title>Paenibacillus sp. nov., an endophytic bacterium isolated from the stem of Dendrobium.</title>
        <authorList>
            <person name="Zhao R."/>
        </authorList>
    </citation>
    <scope>NUCLEOTIDE SEQUENCE [LARGE SCALE GENOMIC DNA]</scope>
    <source>
        <strain evidence="3 4">HJL G12</strain>
    </source>
</reference>
<proteinExistence type="predicted"/>
<gene>
    <name evidence="3" type="ORF">GRF59_16945</name>
</gene>
<sequence>MSRFFEDKVQEKIQPPPRPDYDQMWNRIEREVTLRRSDTSRLESAPRSRRKIIPAAIVFSCLMVVAVPVFAGVTMNWDSLYGGRSVTNALNNGIGQRYDLNVTSKGVTMSLEGVVTDGERMKLLISMDVGAKPQEDEFMELEHMVIKDGAGKEEPVNGYLRYDESSGKLLGIYEAKDMLKNSRNTLTLEAGDLISYRPVNTALKKVPKAGETLSTGEKLYPELHIKSVTESKNSLAVRYNVTVTDSKVQGRGDPHLTIDTGSGSSRGVLTQLPPEDSGVLIEQLFSNMTLKDWEASKLNFNYMKETMRTEGAWTFHFKADGRKASEAIYSQPLQTSEEFKDKSGVLLDQLTITPLEIIVEIKDDKRMIPDSQGDVMYKDVRLMVGDQEITGSYTIKGDDPKNYKHVFAFESPEWYKDWSKVPMKLMLKNATVIKRDTTRNWIALNKPSAVKQSAELKLESFVVHFTYYMNGKDLMVESDSDSDMFKGISQTTLKVDGETLFPKITPKGPDAQSKNIERYPDFNMNDTLELNPGFYSYHDSNRNVDTILH</sequence>
<comment type="caution">
    <text evidence="3">The sequence shown here is derived from an EMBL/GenBank/DDBJ whole genome shotgun (WGS) entry which is preliminary data.</text>
</comment>
<evidence type="ECO:0000313" key="3">
    <source>
        <dbReference type="EMBL" id="MWV45310.1"/>
    </source>
</evidence>
<name>A0A7X3IKE6_9BACL</name>
<keyword evidence="2" id="KW-1133">Transmembrane helix</keyword>
<feature type="compositionally biased region" description="Basic and acidic residues" evidence="1">
    <location>
        <begin position="1"/>
        <end position="11"/>
    </location>
</feature>